<evidence type="ECO:0000313" key="2">
    <source>
        <dbReference type="EMBL" id="MBJ7604116.1"/>
    </source>
</evidence>
<evidence type="ECO:0000313" key="3">
    <source>
        <dbReference type="Proteomes" id="UP000620075"/>
    </source>
</evidence>
<dbReference type="SUPFAM" id="SSF54593">
    <property type="entry name" value="Glyoxalase/Bleomycin resistance protein/Dihydroxybiphenyl dioxygenase"/>
    <property type="match status" value="1"/>
</dbReference>
<reference evidence="2 3" key="1">
    <citation type="submission" date="2020-10" db="EMBL/GenBank/DDBJ databases">
        <title>Ca. Dormibacterota MAGs.</title>
        <authorList>
            <person name="Montgomery K."/>
        </authorList>
    </citation>
    <scope>NUCLEOTIDE SEQUENCE [LARGE SCALE GENOMIC DNA]</scope>
    <source>
        <strain evidence="2">SC8811_S16_3</strain>
    </source>
</reference>
<dbReference type="Pfam" id="PF00903">
    <property type="entry name" value="Glyoxalase"/>
    <property type="match status" value="1"/>
</dbReference>
<dbReference type="CDD" id="cd06587">
    <property type="entry name" value="VOC"/>
    <property type="match status" value="1"/>
</dbReference>
<gene>
    <name evidence="2" type="ORF">JF888_13130</name>
</gene>
<protein>
    <submittedName>
        <fullName evidence="2">VOC family protein</fullName>
    </submittedName>
</protein>
<dbReference type="Proteomes" id="UP000620075">
    <property type="component" value="Unassembled WGS sequence"/>
</dbReference>
<proteinExistence type="predicted"/>
<dbReference type="PROSITE" id="PS51819">
    <property type="entry name" value="VOC"/>
    <property type="match status" value="1"/>
</dbReference>
<organism evidence="2 3">
    <name type="scientific">Candidatus Dormiibacter inghamiae</name>
    <dbReference type="NCBI Taxonomy" id="3127013"/>
    <lineage>
        <taxon>Bacteria</taxon>
        <taxon>Bacillati</taxon>
        <taxon>Candidatus Dormiibacterota</taxon>
        <taxon>Candidatus Dormibacteria</taxon>
        <taxon>Candidatus Dormibacterales</taxon>
        <taxon>Candidatus Dormibacteraceae</taxon>
        <taxon>Candidatus Dormiibacter</taxon>
    </lineage>
</organism>
<dbReference type="Gene3D" id="3.10.180.10">
    <property type="entry name" value="2,3-Dihydroxybiphenyl 1,2-Dioxygenase, domain 1"/>
    <property type="match status" value="1"/>
</dbReference>
<dbReference type="EMBL" id="JAEKNQ010000053">
    <property type="protein sequence ID" value="MBJ7604116.1"/>
    <property type="molecule type" value="Genomic_DNA"/>
</dbReference>
<dbReference type="AlphaFoldDB" id="A0A934ND28"/>
<dbReference type="RefSeq" id="WP_338181210.1">
    <property type="nucleotide sequence ID" value="NZ_JAEKNQ010000053.1"/>
</dbReference>
<accession>A0A934ND28</accession>
<dbReference type="InterPro" id="IPR029068">
    <property type="entry name" value="Glyas_Bleomycin-R_OHBP_Dase"/>
</dbReference>
<sequence length="127" mass="13575">MSELQILGVDNALLGVSDFEAGRRFYAETLGLPVKFEVPQLGLAGFRLGPEEPGLLIRAQPGPPRVWLEVRDARAAAAALGARGVIPLKPPFEVATGWTVEFADPWGNVLGLTDYSKDPAHARSPGD</sequence>
<feature type="domain" description="VOC" evidence="1">
    <location>
        <begin position="8"/>
        <end position="115"/>
    </location>
</feature>
<comment type="caution">
    <text evidence="2">The sequence shown here is derived from an EMBL/GenBank/DDBJ whole genome shotgun (WGS) entry which is preliminary data.</text>
</comment>
<evidence type="ECO:0000259" key="1">
    <source>
        <dbReference type="PROSITE" id="PS51819"/>
    </source>
</evidence>
<name>A0A934ND28_9BACT</name>
<dbReference type="InterPro" id="IPR004360">
    <property type="entry name" value="Glyas_Fos-R_dOase_dom"/>
</dbReference>
<dbReference type="InterPro" id="IPR037523">
    <property type="entry name" value="VOC_core"/>
</dbReference>